<dbReference type="GO" id="GO:0045039">
    <property type="term" value="P:protein insertion into mitochondrial inner membrane"/>
    <property type="evidence" value="ECO:0007669"/>
    <property type="project" value="TreeGrafter"/>
</dbReference>
<sequence length="180" mass="21739">MFARFRTNIFEYGKTIANDYKTVFVDAFVEARRKPVKAMLISACLCGLGYAYKTNPSESDFLESFVERRVQLTLLPIAIHNRKTDEAMQRLTKYIQHNRLEYYNFIFFSIVLRREYGKQMGIYYSTDPNLKDWWWRRLPKNFVDFGAFGRWYNLEKYFVDYDINENEFEQNDKISSNRIN</sequence>
<dbReference type="PANTHER" id="PTHR21435">
    <property type="entry name" value="MITOCHONDRIAL IMPORT INNER MEMBRANE TRANSLOCASE SUBUNIT TIM29"/>
    <property type="match status" value="1"/>
</dbReference>
<dbReference type="Pfam" id="PF10171">
    <property type="entry name" value="Tim29"/>
    <property type="match status" value="1"/>
</dbReference>
<organism evidence="2 4">
    <name type="scientific">Dracunculus medinensis</name>
    <name type="common">Guinea worm</name>
    <dbReference type="NCBI Taxonomy" id="318479"/>
    <lineage>
        <taxon>Eukaryota</taxon>
        <taxon>Metazoa</taxon>
        <taxon>Ecdysozoa</taxon>
        <taxon>Nematoda</taxon>
        <taxon>Chromadorea</taxon>
        <taxon>Rhabditida</taxon>
        <taxon>Spirurina</taxon>
        <taxon>Dracunculoidea</taxon>
        <taxon>Dracunculidae</taxon>
        <taxon>Dracunculus</taxon>
    </lineage>
</organism>
<reference evidence="1 3" key="2">
    <citation type="submission" date="2018-11" db="EMBL/GenBank/DDBJ databases">
        <authorList>
            <consortium name="Pathogen Informatics"/>
        </authorList>
    </citation>
    <scope>NUCLEOTIDE SEQUENCE [LARGE SCALE GENOMIC DNA]</scope>
</reference>
<evidence type="ECO:0000313" key="2">
    <source>
        <dbReference type="Proteomes" id="UP000038040"/>
    </source>
</evidence>
<evidence type="ECO:0000313" key="3">
    <source>
        <dbReference type="Proteomes" id="UP000274756"/>
    </source>
</evidence>
<dbReference type="PANTHER" id="PTHR21435:SF1">
    <property type="entry name" value="MITOCHONDRIAL IMPORT INNER MEMBRANE TRANSLOCASE SUBUNIT TIM29"/>
    <property type="match status" value="1"/>
</dbReference>
<evidence type="ECO:0000313" key="1">
    <source>
        <dbReference type="EMBL" id="VDN60294.1"/>
    </source>
</evidence>
<dbReference type="OrthoDB" id="5970620at2759"/>
<protein>
    <submittedName>
        <fullName evidence="1 4">Uncharacterized protein</fullName>
    </submittedName>
</protein>
<dbReference type="EMBL" id="UYYG01001209">
    <property type="protein sequence ID" value="VDN60294.1"/>
    <property type="molecule type" value="Genomic_DNA"/>
</dbReference>
<dbReference type="STRING" id="318479.A0A0N4UK97"/>
<name>A0A0N4UK97_DRAME</name>
<dbReference type="InterPro" id="IPR019322">
    <property type="entry name" value="TIMM29"/>
</dbReference>
<gene>
    <name evidence="1" type="ORF">DME_LOCUS10267</name>
</gene>
<keyword evidence="3" id="KW-1185">Reference proteome</keyword>
<dbReference type="Proteomes" id="UP000274756">
    <property type="component" value="Unassembled WGS sequence"/>
</dbReference>
<accession>A0A0N4UK97</accession>
<dbReference type="GO" id="GO:0042721">
    <property type="term" value="C:TIM22 mitochondrial import inner membrane insertion complex"/>
    <property type="evidence" value="ECO:0007669"/>
    <property type="project" value="InterPro"/>
</dbReference>
<proteinExistence type="predicted"/>
<dbReference type="Proteomes" id="UP000038040">
    <property type="component" value="Unplaced"/>
</dbReference>
<reference evidence="4" key="1">
    <citation type="submission" date="2017-02" db="UniProtKB">
        <authorList>
            <consortium name="WormBaseParasite"/>
        </authorList>
    </citation>
    <scope>IDENTIFICATION</scope>
</reference>
<dbReference type="AlphaFoldDB" id="A0A0N4UK97"/>
<dbReference type="WBParaSite" id="DME_0000813101-mRNA-1">
    <property type="protein sequence ID" value="DME_0000813101-mRNA-1"/>
    <property type="gene ID" value="DME_0000813101"/>
</dbReference>
<evidence type="ECO:0000313" key="4">
    <source>
        <dbReference type="WBParaSite" id="DME_0000813101-mRNA-1"/>
    </source>
</evidence>